<dbReference type="Proteomes" id="UP001054945">
    <property type="component" value="Unassembled WGS sequence"/>
</dbReference>
<evidence type="ECO:0000256" key="1">
    <source>
        <dbReference type="SAM" id="Coils"/>
    </source>
</evidence>
<feature type="non-terminal residue" evidence="2">
    <location>
        <position position="476"/>
    </location>
</feature>
<dbReference type="EMBL" id="BPLR01018534">
    <property type="protein sequence ID" value="GIZ00339.1"/>
    <property type="molecule type" value="Genomic_DNA"/>
</dbReference>
<evidence type="ECO:0000313" key="2">
    <source>
        <dbReference type="EMBL" id="GIZ00339.1"/>
    </source>
</evidence>
<feature type="coiled-coil region" evidence="1">
    <location>
        <begin position="99"/>
        <end position="162"/>
    </location>
</feature>
<keyword evidence="3" id="KW-1185">Reference proteome</keyword>
<accession>A0AAV4Y2E6</accession>
<proteinExistence type="predicted"/>
<name>A0AAV4Y2E6_CAEEX</name>
<protein>
    <submittedName>
        <fullName evidence="2">Uncharacterized protein</fullName>
    </submittedName>
</protein>
<sequence length="476" mass="54450">MLFSLERKRLFEQTMEFKNPSKKLKLDLPNNRDGNDDLWGEDITAEEFDMLEVQATQKVAASSSNIYCQPISISNGTKQATLLKEEEMKQQQYELEGKVKILSDSVEKIKTELKEEKLNRDKIIAQKVNEFQEKENILRKEIQKLESMLQFKNQEMKTVYDKVHILEIQVKEKKEILEKDKNISLKYEKDLSIKEKKRSSQSSKASDEFLKNFQFEAKSLNSSDAQDNTKSSFRRYKLQVDTPQGSDIVSSFLCNRLVVPPASNFFFSPLTQNPDVLGRTPLQISAVSIARLNFGRQTEELLDYFDCLLKNYLTHLKSVSNRNAVAGPSSTSPLSLRKKESRQDRALVVASLKDLAFFLSCQPFSSLIQKLEAANADLGKDKRKEDYQILQCQDKIPKIFPKGIKFFIGQNKRFQPLNCESTIVGTITKLREKMHSLIQSLTCLSNPNTYPNGYGKGEEIERSLACLVSLSSIAPY</sequence>
<organism evidence="2 3">
    <name type="scientific">Caerostris extrusa</name>
    <name type="common">Bark spider</name>
    <name type="synonym">Caerostris bankana</name>
    <dbReference type="NCBI Taxonomy" id="172846"/>
    <lineage>
        <taxon>Eukaryota</taxon>
        <taxon>Metazoa</taxon>
        <taxon>Ecdysozoa</taxon>
        <taxon>Arthropoda</taxon>
        <taxon>Chelicerata</taxon>
        <taxon>Arachnida</taxon>
        <taxon>Araneae</taxon>
        <taxon>Araneomorphae</taxon>
        <taxon>Entelegynae</taxon>
        <taxon>Araneoidea</taxon>
        <taxon>Araneidae</taxon>
        <taxon>Caerostris</taxon>
    </lineage>
</organism>
<reference evidence="2 3" key="1">
    <citation type="submission" date="2021-06" db="EMBL/GenBank/DDBJ databases">
        <title>Caerostris extrusa draft genome.</title>
        <authorList>
            <person name="Kono N."/>
            <person name="Arakawa K."/>
        </authorList>
    </citation>
    <scope>NUCLEOTIDE SEQUENCE [LARGE SCALE GENOMIC DNA]</scope>
</reference>
<gene>
    <name evidence="2" type="primary">AVEN_100809_1</name>
    <name evidence="2" type="ORF">CEXT_94341</name>
</gene>
<keyword evidence="1" id="KW-0175">Coiled coil</keyword>
<evidence type="ECO:0000313" key="3">
    <source>
        <dbReference type="Proteomes" id="UP001054945"/>
    </source>
</evidence>
<comment type="caution">
    <text evidence="2">The sequence shown here is derived from an EMBL/GenBank/DDBJ whole genome shotgun (WGS) entry which is preliminary data.</text>
</comment>
<dbReference type="AlphaFoldDB" id="A0AAV4Y2E6"/>